<dbReference type="EMBL" id="KI392652">
    <property type="protein sequence ID" value="ERN11960.1"/>
    <property type="molecule type" value="Genomic_DNA"/>
</dbReference>
<reference evidence="2" key="1">
    <citation type="journal article" date="2013" name="Science">
        <title>The Amborella genome and the evolution of flowering plants.</title>
        <authorList>
            <consortium name="Amborella Genome Project"/>
        </authorList>
    </citation>
    <scope>NUCLEOTIDE SEQUENCE [LARGE SCALE GENOMIC DNA]</scope>
</reference>
<protein>
    <submittedName>
        <fullName evidence="1">Uncharacterized protein</fullName>
    </submittedName>
</protein>
<dbReference type="HOGENOM" id="CLU_2472119_0_0_1"/>
<name>W1PX32_AMBTC</name>
<gene>
    <name evidence="1" type="ORF">AMTR_s00184p00025330</name>
</gene>
<evidence type="ECO:0000313" key="1">
    <source>
        <dbReference type="EMBL" id="ERN11960.1"/>
    </source>
</evidence>
<dbReference type="Gramene" id="ERN11960">
    <property type="protein sequence ID" value="ERN11960"/>
    <property type="gene ID" value="AMTR_s00184p00025330"/>
</dbReference>
<sequence>MANSSEMARRWRALREAEKWDCLRGVVDEWGEAFSPLSLRSMRAMIEEHLEQEASSMPSSSSFPPLMVAAFTVLQKKVMEFLVSRNEP</sequence>
<dbReference type="AlphaFoldDB" id="W1PX32"/>
<dbReference type="Proteomes" id="UP000017836">
    <property type="component" value="Unassembled WGS sequence"/>
</dbReference>
<evidence type="ECO:0000313" key="2">
    <source>
        <dbReference type="Proteomes" id="UP000017836"/>
    </source>
</evidence>
<keyword evidence="2" id="KW-1185">Reference proteome</keyword>
<accession>W1PX32</accession>
<proteinExistence type="predicted"/>
<organism evidence="1 2">
    <name type="scientific">Amborella trichopoda</name>
    <dbReference type="NCBI Taxonomy" id="13333"/>
    <lineage>
        <taxon>Eukaryota</taxon>
        <taxon>Viridiplantae</taxon>
        <taxon>Streptophyta</taxon>
        <taxon>Embryophyta</taxon>
        <taxon>Tracheophyta</taxon>
        <taxon>Spermatophyta</taxon>
        <taxon>Magnoliopsida</taxon>
        <taxon>Amborellales</taxon>
        <taxon>Amborellaceae</taxon>
        <taxon>Amborella</taxon>
    </lineage>
</organism>